<evidence type="ECO:0000256" key="1">
    <source>
        <dbReference type="SAM" id="MobiDB-lite"/>
    </source>
</evidence>
<organism evidence="4 5">
    <name type="scientific">Thanatephorus cucumeris (strain AG1-IA)</name>
    <name type="common">Rice sheath blight fungus</name>
    <name type="synonym">Rhizoctonia solani</name>
    <dbReference type="NCBI Taxonomy" id="983506"/>
    <lineage>
        <taxon>Eukaryota</taxon>
        <taxon>Fungi</taxon>
        <taxon>Dikarya</taxon>
        <taxon>Basidiomycota</taxon>
        <taxon>Agaricomycotina</taxon>
        <taxon>Agaricomycetes</taxon>
        <taxon>Cantharellales</taxon>
        <taxon>Ceratobasidiaceae</taxon>
        <taxon>Rhizoctonia</taxon>
        <taxon>Rhizoctonia solani AG-1</taxon>
    </lineage>
</organism>
<dbReference type="GO" id="GO:0005634">
    <property type="term" value="C:nucleus"/>
    <property type="evidence" value="ECO:0007669"/>
    <property type="project" value="TreeGrafter"/>
</dbReference>
<dbReference type="GO" id="GO:0010468">
    <property type="term" value="P:regulation of gene expression"/>
    <property type="evidence" value="ECO:0007669"/>
    <property type="project" value="TreeGrafter"/>
</dbReference>
<dbReference type="GO" id="GO:0051864">
    <property type="term" value="F:histone H3K36 demethylase activity"/>
    <property type="evidence" value="ECO:0007669"/>
    <property type="project" value="TreeGrafter"/>
</dbReference>
<feature type="compositionally biased region" description="Polar residues" evidence="1">
    <location>
        <begin position="1023"/>
        <end position="1034"/>
    </location>
</feature>
<reference evidence="4 5" key="1">
    <citation type="journal article" date="2013" name="Nat. Commun.">
        <title>The evolution and pathogenic mechanisms of the rice sheath blight pathogen.</title>
        <authorList>
            <person name="Zheng A."/>
            <person name="Lin R."/>
            <person name="Xu L."/>
            <person name="Qin P."/>
            <person name="Tang C."/>
            <person name="Ai P."/>
            <person name="Zhang D."/>
            <person name="Liu Y."/>
            <person name="Sun Z."/>
            <person name="Feng H."/>
            <person name="Wang Y."/>
            <person name="Chen Y."/>
            <person name="Liang X."/>
            <person name="Fu R."/>
            <person name="Li Q."/>
            <person name="Zhang J."/>
            <person name="Yu X."/>
            <person name="Xie Z."/>
            <person name="Ding L."/>
            <person name="Guan P."/>
            <person name="Tang J."/>
            <person name="Liang Y."/>
            <person name="Wang S."/>
            <person name="Deng Q."/>
            <person name="Li S."/>
            <person name="Zhu J."/>
            <person name="Wang L."/>
            <person name="Liu H."/>
            <person name="Li P."/>
        </authorList>
    </citation>
    <scope>NUCLEOTIDE SEQUENCE [LARGE SCALE GENOMIC DNA]</scope>
    <source>
        <strain evidence="5">AG-1 IA</strain>
    </source>
</reference>
<feature type="region of interest" description="Disordered" evidence="1">
    <location>
        <begin position="946"/>
        <end position="971"/>
    </location>
</feature>
<feature type="region of interest" description="Disordered" evidence="1">
    <location>
        <begin position="887"/>
        <end position="934"/>
    </location>
</feature>
<dbReference type="SMART" id="SM00558">
    <property type="entry name" value="JmjC"/>
    <property type="match status" value="1"/>
</dbReference>
<feature type="compositionally biased region" description="Polar residues" evidence="1">
    <location>
        <begin position="915"/>
        <end position="934"/>
    </location>
</feature>
<feature type="region of interest" description="Disordered" evidence="1">
    <location>
        <begin position="1"/>
        <end position="46"/>
    </location>
</feature>
<dbReference type="SUPFAM" id="SSF51197">
    <property type="entry name" value="Clavaminate synthase-like"/>
    <property type="match status" value="1"/>
</dbReference>
<feature type="region of interest" description="Disordered" evidence="1">
    <location>
        <begin position="561"/>
        <end position="625"/>
    </location>
</feature>
<protein>
    <submittedName>
        <fullName evidence="4">Jumonji superfamily protein</fullName>
    </submittedName>
</protein>
<feature type="compositionally biased region" description="Polar residues" evidence="1">
    <location>
        <begin position="26"/>
        <end position="38"/>
    </location>
</feature>
<feature type="compositionally biased region" description="Low complexity" evidence="1">
    <location>
        <begin position="609"/>
        <end position="625"/>
    </location>
</feature>
<dbReference type="PANTHER" id="PTHR10694:SF7">
    <property type="entry name" value="[HISTONE H3]-TRIMETHYL-L-LYSINE(9) DEMETHYLASE"/>
    <property type="match status" value="1"/>
</dbReference>
<sequence>MHNAGPTRPLPPDYSHLADIFETRQMHSPPSSRESTPELTPEQERARRRAIVQPAFFYPNSGCDDPSLDTHQPLSDEELAKLDDEAFADALLDPAEDPRASRGIPVFRPTLHEFSDFERYMESIEPWGRRSGIVKVIPPKEWQVHHPCFSAYGLSSTTERLSAVKLKNPIEQHFIGRTGLYRQQNEERRHTYSVRDWASACLRDGLRAPAPRDIVQQELNTRRSKRARKGEDSVEDEQERAALVDALRTIDERKPTPSRTRSATIHAPEPDFYKTLDPFTEWLPDNTVPEDYTPAVCRALERHFWRNCGLGKDPMYGADMQGTLFDPEMNTWNVAHLPNLLERVMPHGEKIPGVNTPYLYFGQWMWRATFAWHVEDMDLYSINYIHWGAPKYWYAIPSQRADIFEATMRTECSQFMRHKSFLASPAILAEADCRPNTLVQHQGEFVITYPRGYHAGFNVGFNCAESVNFALESWIQLGRRAQYCKCVGDSVRFDVDALISEYEARKNPIPLPPFNYNPSLKRKSHPADDPFPKRIRIREPDPPFATAAQLEQLPTIKIKIRPPATLANSSRSPYRARTQPVSTNVPKLVAPSIPPSERNNRSLPPPSPTRRTTSPSRSSTSSLPKLRLPAQTSFPCYLCASEDIEGLLPVHESSREGASPTRRGMNAGQKAEDLRIHQACAEAVPETWIGSIEGQKYVCGVENIVKDRWTLVSRFRNVEWHPTYTLFRNVVCVPRFHPSYMACARDSPDVEYTIESADETKQPGEGLELKEPLLVEARKADKQQKLDADIGSLKQWARIKVRGSGGVFAVTLVNVYEDRRTVEVMWDQGSTKEFKYTSVVWTDDGEVQEKPGKVEGETLGSGEPCLLIIIVWSRDLKLQYTIDLTGSYPSPPPTQRDTNSPNAAPSALKPSPSADQSAKSARSTPNPTSSQSTRYSFQPYQFYPYPPPYPLGPSPQPSQSYQPPQPHPGFTVPLPVPMQYPYPYPPYGTQHGYHPHPHFFAAHGYQYAPMPTYHPPASLHSVNRPHSTGASVTGSPAPDSVTLAKESSINSTSAEAPRPPIQSYVGVRPASSQDILNSARQESGLLAPGLPIRAKWYSAEVNTGLLPMCESRSKGSLRSNFQMQSAGLMMTAPEVQVCGGKIQRNVAASHSRSKYDPDTERSWRVFLHERLQPEEVRDVKVNTGKDLTLQPGPLLILEPMLSSSCKRLPNIRWRSFARLTDVVRLSADWRILCLTTMSPPMDVDPTHEDPQSASLSNVHQAKLQLNTRVMNAIQKRKANNPNKLFVSSRCFIGNDAATLLHILLEIHFGEDKIPMRISECHQYVLDNFELLDALSLAYTSKNYEELMDHRKWGSQFYSEYCALVDTISFAPGLESAFEDLYVGNTAKLFIDTLNQERHLSTGYAAANKPYNWSISVVQSSGMGKSRMVEEAANTVFTIPINIREKLPEGRITYPPPDKNIREFFLKRQSLSDKQQKVDYMIFFKFLFAKIHQVVQGRFLGATGSDLALAWVEYLNRGQNIVEVGIGRKRLYDSVIEDTEQASSVSVGISSIDHDSCYQQNFKINKGSLRDIETSMQKSCQALLELIQPDSSNQDNICLIYFDEAHSLTEPVKTPDQEHERSQYHNLGTAMASLIDYRLFFIFLSTNSRLENFAPPPTSFPSNRVANGLRLIPPFTELPFDIYESTVLDDINILSLESVSKTKVMVGFGRALNPNKNIFDLAVDKLTASGVNDRNSDALLAVLGVRIGIAFDTTNNATYSIQSRLVESHLRVVYWIPEHQGYMHTGAPSEPILAEAAARYLNALNSGCGGIAVLGPKRLSEEFEKGLLARGERGEIAGRLLITAAYKAALKIDWKMSNREPWYHKPIPVMDFLFALFHSSHHDIIKGARSLTGLKSVPTLNQAFANCHVLFLHFALAEDADMLSSTGLAIALVRGMALQAKDGHESIDAVIPVHIGSTTSPIDPSTTLAINLQFKNRQRPMECNVKRSTTVPDLKLPVISIVFELGITGSIWEPVTIVQEPRGPTRSGTRAIHPDDHHYQIIVKGCNGKAFGVISDKVEAQYKAILGTASILQDFPRNKSKDNAEALLAMKPAFSAARQNRLYGKQWKL</sequence>
<feature type="region of interest" description="Disordered" evidence="1">
    <location>
        <begin position="513"/>
        <end position="542"/>
    </location>
</feature>
<feature type="compositionally biased region" description="Low complexity" evidence="1">
    <location>
        <begin position="900"/>
        <end position="914"/>
    </location>
</feature>
<feature type="compositionally biased region" description="Pro residues" evidence="1">
    <location>
        <begin position="946"/>
        <end position="956"/>
    </location>
</feature>
<dbReference type="PANTHER" id="PTHR10694">
    <property type="entry name" value="LYSINE-SPECIFIC DEMETHYLASE"/>
    <property type="match status" value="1"/>
</dbReference>
<name>L8WGI5_THACA</name>
<gene>
    <name evidence="4" type="ORF">AG1IA_08703</name>
</gene>
<dbReference type="STRING" id="983506.L8WGI5"/>
<keyword evidence="5" id="KW-1185">Reference proteome</keyword>
<dbReference type="InterPro" id="IPR003349">
    <property type="entry name" value="JmjN"/>
</dbReference>
<dbReference type="InterPro" id="IPR003347">
    <property type="entry name" value="JmjC_dom"/>
</dbReference>
<dbReference type="PROSITE" id="PS51184">
    <property type="entry name" value="JMJC"/>
    <property type="match status" value="1"/>
</dbReference>
<feature type="domain" description="JmjN" evidence="2">
    <location>
        <begin position="104"/>
        <end position="145"/>
    </location>
</feature>
<dbReference type="HOGENOM" id="CLU_232291_0_0_1"/>
<evidence type="ECO:0000259" key="2">
    <source>
        <dbReference type="PROSITE" id="PS51183"/>
    </source>
</evidence>
<evidence type="ECO:0000313" key="5">
    <source>
        <dbReference type="Proteomes" id="UP000011668"/>
    </source>
</evidence>
<evidence type="ECO:0000259" key="3">
    <source>
        <dbReference type="PROSITE" id="PS51184"/>
    </source>
</evidence>
<comment type="caution">
    <text evidence="4">The sequence shown here is derived from an EMBL/GenBank/DDBJ whole genome shotgun (WGS) entry which is preliminary data.</text>
</comment>
<dbReference type="EMBL" id="AFRT01002763">
    <property type="protein sequence ID" value="ELU37271.1"/>
    <property type="molecule type" value="Genomic_DNA"/>
</dbReference>
<dbReference type="Proteomes" id="UP000011668">
    <property type="component" value="Unassembled WGS sequence"/>
</dbReference>
<dbReference type="SMART" id="SM00545">
    <property type="entry name" value="JmjN"/>
    <property type="match status" value="1"/>
</dbReference>
<dbReference type="Pfam" id="PF02375">
    <property type="entry name" value="JmjN"/>
    <property type="match status" value="1"/>
</dbReference>
<proteinExistence type="predicted"/>
<feature type="compositionally biased region" description="Basic and acidic residues" evidence="1">
    <location>
        <begin position="525"/>
        <end position="541"/>
    </location>
</feature>
<accession>L8WGI5</accession>
<dbReference type="PROSITE" id="PS51183">
    <property type="entry name" value="JMJN"/>
    <property type="match status" value="1"/>
</dbReference>
<dbReference type="OrthoDB" id="9547406at2759"/>
<dbReference type="Pfam" id="PF02373">
    <property type="entry name" value="JmjC"/>
    <property type="match status" value="1"/>
</dbReference>
<dbReference type="Gene3D" id="2.60.120.650">
    <property type="entry name" value="Cupin"/>
    <property type="match status" value="1"/>
</dbReference>
<dbReference type="GO" id="GO:0032454">
    <property type="term" value="F:histone H3K9 demethylase activity"/>
    <property type="evidence" value="ECO:0007669"/>
    <property type="project" value="TreeGrafter"/>
</dbReference>
<feature type="region of interest" description="Disordered" evidence="1">
    <location>
        <begin position="1023"/>
        <end position="1042"/>
    </location>
</feature>
<feature type="region of interest" description="Disordered" evidence="1">
    <location>
        <begin position="216"/>
        <end position="238"/>
    </location>
</feature>
<dbReference type="GO" id="GO:0000785">
    <property type="term" value="C:chromatin"/>
    <property type="evidence" value="ECO:0007669"/>
    <property type="project" value="TreeGrafter"/>
</dbReference>
<feature type="domain" description="JmjC" evidence="3">
    <location>
        <begin position="326"/>
        <end position="486"/>
    </location>
</feature>
<evidence type="ECO:0000313" key="4">
    <source>
        <dbReference type="EMBL" id="ELU37271.1"/>
    </source>
</evidence>